<protein>
    <submittedName>
        <fullName evidence="2">Uncharacterized protein</fullName>
    </submittedName>
</protein>
<dbReference type="Proteomes" id="UP000077315">
    <property type="component" value="Unassembled WGS sequence"/>
</dbReference>
<dbReference type="EMBL" id="KV440973">
    <property type="protein sequence ID" value="OAD78986.1"/>
    <property type="molecule type" value="Genomic_DNA"/>
</dbReference>
<reference evidence="3" key="1">
    <citation type="submission" date="2015-06" db="EMBL/GenBank/DDBJ databases">
        <title>Expansion of signal transduction pathways in fungi by whole-genome duplication.</title>
        <authorList>
            <consortium name="DOE Joint Genome Institute"/>
            <person name="Corrochano L.M."/>
            <person name="Kuo A."/>
            <person name="Marcet-Houben M."/>
            <person name="Polaino S."/>
            <person name="Salamov A."/>
            <person name="Villalobos J.M."/>
            <person name="Alvarez M.I."/>
            <person name="Avalos J."/>
            <person name="Benito E.P."/>
            <person name="Benoit I."/>
            <person name="Burger G."/>
            <person name="Camino L.P."/>
            <person name="Canovas D."/>
            <person name="Cerda-Olmedo E."/>
            <person name="Cheng J.-F."/>
            <person name="Dominguez A."/>
            <person name="Elias M."/>
            <person name="Eslava A.P."/>
            <person name="Glaser F."/>
            <person name="Grimwood J."/>
            <person name="Gutierrez G."/>
            <person name="Heitman J."/>
            <person name="Henrissat B."/>
            <person name="Iturriaga E.A."/>
            <person name="Lang B.F."/>
            <person name="Lavin J.L."/>
            <person name="Lee S."/>
            <person name="Li W."/>
            <person name="Lindquist E."/>
            <person name="Lopez-Garcia S."/>
            <person name="Luque E.M."/>
            <person name="Marcos A.T."/>
            <person name="Martin J."/>
            <person name="McCluskey K."/>
            <person name="Medina H.R."/>
            <person name="Miralles-Duran A."/>
            <person name="Miyazaki A."/>
            <person name="Munoz-Torres E."/>
            <person name="Oguiza J.A."/>
            <person name="Ohm R."/>
            <person name="Olmedo M."/>
            <person name="Orejas M."/>
            <person name="Ortiz-Castellanos L."/>
            <person name="Pisabarro A.G."/>
            <person name="Rodriguez-Romero J."/>
            <person name="Ruiz-Herrera J."/>
            <person name="Ruiz-Vazquez R."/>
            <person name="Sanz C."/>
            <person name="Schackwitz W."/>
            <person name="Schmutz J."/>
            <person name="Shahriari M."/>
            <person name="Shelest E."/>
            <person name="Silva-Franco F."/>
            <person name="Soanes D."/>
            <person name="Syed K."/>
            <person name="Tagua V.G."/>
            <person name="Talbot N.J."/>
            <person name="Thon M."/>
            <person name="De vries R.P."/>
            <person name="Wiebenga A."/>
            <person name="Yadav J.S."/>
            <person name="Braun E.L."/>
            <person name="Baker S."/>
            <person name="Garre V."/>
            <person name="Horwitz B."/>
            <person name="Torres-Martinez S."/>
            <person name="Idnurm A."/>
            <person name="Herrera-Estrella A."/>
            <person name="Gabaldon T."/>
            <person name="Grigoriev I.V."/>
        </authorList>
    </citation>
    <scope>NUCLEOTIDE SEQUENCE [LARGE SCALE GENOMIC DNA]</scope>
    <source>
        <strain evidence="3">NRRL 1555(-)</strain>
    </source>
</reference>
<organism evidence="2 3">
    <name type="scientific">Phycomyces blakesleeanus (strain ATCC 8743b / DSM 1359 / FGSC 10004 / NBRC 33097 / NRRL 1555)</name>
    <dbReference type="NCBI Taxonomy" id="763407"/>
    <lineage>
        <taxon>Eukaryota</taxon>
        <taxon>Fungi</taxon>
        <taxon>Fungi incertae sedis</taxon>
        <taxon>Mucoromycota</taxon>
        <taxon>Mucoromycotina</taxon>
        <taxon>Mucoromycetes</taxon>
        <taxon>Mucorales</taxon>
        <taxon>Phycomycetaceae</taxon>
        <taxon>Phycomyces</taxon>
    </lineage>
</organism>
<proteinExistence type="predicted"/>
<dbReference type="AlphaFoldDB" id="A0A167Q353"/>
<accession>A0A167Q353</accession>
<dbReference type="GeneID" id="28991420"/>
<gene>
    <name evidence="2" type="ORF">PHYBLDRAFT_141042</name>
</gene>
<dbReference type="RefSeq" id="XP_018297026.1">
    <property type="nucleotide sequence ID" value="XM_018430514.1"/>
</dbReference>
<evidence type="ECO:0000256" key="1">
    <source>
        <dbReference type="SAM" id="Coils"/>
    </source>
</evidence>
<name>A0A167Q353_PHYB8</name>
<sequence length="255" mass="30323">MHCPEDYIQYKSPIKLEGNQKFFSTIRAADWSFENYFHKTHLEVDKSNIKNCDRISKDYIKDLESVSRRGIPIGMYMYVNNLLLDRQKFDTYRPSYVSLAAVSDYENELKETEEEMKAEMSDIDSVKNQNEVGYSKRLESDGMTTDQELFKFSGKEEQMLFFYRVQDYKRAGIVRAHCQPPNVWLVACWCPGWSLVCCFLLLSQRTIRFFWGRFLWHHFCYKLSFFLSPGPNLEVHPEYDLGCTNRVRRRQIQVP</sequence>
<evidence type="ECO:0000313" key="2">
    <source>
        <dbReference type="EMBL" id="OAD78986.1"/>
    </source>
</evidence>
<keyword evidence="1" id="KW-0175">Coiled coil</keyword>
<dbReference type="InParanoid" id="A0A167Q353"/>
<evidence type="ECO:0000313" key="3">
    <source>
        <dbReference type="Proteomes" id="UP000077315"/>
    </source>
</evidence>
<keyword evidence="3" id="KW-1185">Reference proteome</keyword>
<feature type="coiled-coil region" evidence="1">
    <location>
        <begin position="102"/>
        <end position="129"/>
    </location>
</feature>
<dbReference type="VEuPathDB" id="FungiDB:PHYBLDRAFT_141042"/>